<organism evidence="3 4">
    <name type="scientific">Paracoccus maritimus</name>
    <dbReference type="NCBI Taxonomy" id="2933292"/>
    <lineage>
        <taxon>Bacteria</taxon>
        <taxon>Pseudomonadati</taxon>
        <taxon>Pseudomonadota</taxon>
        <taxon>Alphaproteobacteria</taxon>
        <taxon>Rhodobacterales</taxon>
        <taxon>Paracoccaceae</taxon>
        <taxon>Paracoccus</taxon>
    </lineage>
</organism>
<evidence type="ECO:0000313" key="3">
    <source>
        <dbReference type="EMBL" id="MCT4333198.1"/>
    </source>
</evidence>
<dbReference type="Pfam" id="PF00188">
    <property type="entry name" value="CAP"/>
    <property type="match status" value="1"/>
</dbReference>
<dbReference type="PROSITE" id="PS51257">
    <property type="entry name" value="PROKAR_LIPOPROTEIN"/>
    <property type="match status" value="1"/>
</dbReference>
<accession>A0ABT2K9I5</accession>
<keyword evidence="4" id="KW-1185">Reference proteome</keyword>
<feature type="signal peptide" evidence="1">
    <location>
        <begin position="1"/>
        <end position="16"/>
    </location>
</feature>
<feature type="domain" description="SCP" evidence="2">
    <location>
        <begin position="53"/>
        <end position="165"/>
    </location>
</feature>
<dbReference type="InterPro" id="IPR014044">
    <property type="entry name" value="CAP_dom"/>
</dbReference>
<name>A0ABT2K9I5_9RHOB</name>
<keyword evidence="1" id="KW-0732">Signal</keyword>
<protein>
    <submittedName>
        <fullName evidence="3">CAP domain-containing protein</fullName>
    </submittedName>
</protein>
<dbReference type="SUPFAM" id="SSF55797">
    <property type="entry name" value="PR-1-like"/>
    <property type="match status" value="1"/>
</dbReference>
<evidence type="ECO:0000313" key="4">
    <source>
        <dbReference type="Proteomes" id="UP001320702"/>
    </source>
</evidence>
<dbReference type="PANTHER" id="PTHR31157">
    <property type="entry name" value="SCP DOMAIN-CONTAINING PROTEIN"/>
    <property type="match status" value="1"/>
</dbReference>
<proteinExistence type="predicted"/>
<dbReference type="EMBL" id="JANAVZ010000005">
    <property type="protein sequence ID" value="MCT4333198.1"/>
    <property type="molecule type" value="Genomic_DNA"/>
</dbReference>
<feature type="chain" id="PRO_5046781482" evidence="1">
    <location>
        <begin position="17"/>
        <end position="170"/>
    </location>
</feature>
<dbReference type="Proteomes" id="UP001320702">
    <property type="component" value="Unassembled WGS sequence"/>
</dbReference>
<evidence type="ECO:0000256" key="1">
    <source>
        <dbReference type="SAM" id="SignalP"/>
    </source>
</evidence>
<dbReference type="InterPro" id="IPR035940">
    <property type="entry name" value="CAP_sf"/>
</dbReference>
<dbReference type="RefSeq" id="WP_260277087.1">
    <property type="nucleotide sequence ID" value="NZ_JANAVZ010000005.1"/>
</dbReference>
<sequence>MLKFKLLAVMSLIALAACQPRTAPQLGTDGQPLPVAYRIDQREAAEIPGRVLQQINMLRANTGAAPLTLNPQLSAAALAHSRDMAAQNRAWHWGSDGSSPLDRVRAQGYFGHVVGENISETYENDIQTLNAWMAERDTRDVIMDPAATNLGIAWYQEPSGKVWWTLLTGA</sequence>
<dbReference type="CDD" id="cd05379">
    <property type="entry name" value="CAP_bacterial"/>
    <property type="match status" value="1"/>
</dbReference>
<comment type="caution">
    <text evidence="3">The sequence shown here is derived from an EMBL/GenBank/DDBJ whole genome shotgun (WGS) entry which is preliminary data.</text>
</comment>
<reference evidence="3 4" key="1">
    <citation type="submission" date="2022-04" db="EMBL/GenBank/DDBJ databases">
        <title>Paracoccus sp. YLB-12 draft genome sequence.</title>
        <authorList>
            <person name="Yu L."/>
        </authorList>
    </citation>
    <scope>NUCLEOTIDE SEQUENCE [LARGE SCALE GENOMIC DNA]</scope>
    <source>
        <strain evidence="3 4">YLB-12</strain>
    </source>
</reference>
<dbReference type="Gene3D" id="3.40.33.10">
    <property type="entry name" value="CAP"/>
    <property type="match status" value="1"/>
</dbReference>
<dbReference type="PANTHER" id="PTHR31157:SF1">
    <property type="entry name" value="SCP DOMAIN-CONTAINING PROTEIN"/>
    <property type="match status" value="1"/>
</dbReference>
<evidence type="ECO:0000259" key="2">
    <source>
        <dbReference type="Pfam" id="PF00188"/>
    </source>
</evidence>
<gene>
    <name evidence="3" type="ORF">MU516_10010</name>
</gene>